<dbReference type="KEGG" id="pseg:D3H65_20005"/>
<dbReference type="NCBIfam" id="TIGR04183">
    <property type="entry name" value="Por_Secre_tail"/>
    <property type="match status" value="1"/>
</dbReference>
<dbReference type="InterPro" id="IPR026444">
    <property type="entry name" value="Secre_tail"/>
</dbReference>
<dbReference type="Pfam" id="PF18962">
    <property type="entry name" value="Por_Secre_tail"/>
    <property type="match status" value="1"/>
</dbReference>
<keyword evidence="1" id="KW-0732">Signal</keyword>
<dbReference type="GO" id="GO:0004553">
    <property type="term" value="F:hydrolase activity, hydrolyzing O-glycosyl compounds"/>
    <property type="evidence" value="ECO:0007669"/>
    <property type="project" value="InterPro"/>
</dbReference>
<dbReference type="InterPro" id="IPR017853">
    <property type="entry name" value="GH"/>
</dbReference>
<feature type="domain" description="Glycosyl hydrolase family 13 catalytic" evidence="2">
    <location>
        <begin position="33"/>
        <end position="458"/>
    </location>
</feature>
<reference evidence="3 4" key="1">
    <citation type="submission" date="2018-09" db="EMBL/GenBank/DDBJ databases">
        <title>Genome sequencing of strain 6GH32-13.</title>
        <authorList>
            <person name="Weon H.-Y."/>
            <person name="Heo J."/>
            <person name="Kwon S.-W."/>
        </authorList>
    </citation>
    <scope>NUCLEOTIDE SEQUENCE [LARGE SCALE GENOMIC DNA]</scope>
    <source>
        <strain evidence="3 4">5GH32-13</strain>
    </source>
</reference>
<dbReference type="InterPro" id="IPR015237">
    <property type="entry name" value="Alpha-amylase_C_pro"/>
</dbReference>
<dbReference type="Gene3D" id="3.20.20.80">
    <property type="entry name" value="Glycosidases"/>
    <property type="match status" value="1"/>
</dbReference>
<dbReference type="RefSeq" id="WP_119052010.1">
    <property type="nucleotide sequence ID" value="NZ_CP032157.1"/>
</dbReference>
<evidence type="ECO:0000313" key="4">
    <source>
        <dbReference type="Proteomes" id="UP000263900"/>
    </source>
</evidence>
<dbReference type="InterPro" id="IPR013780">
    <property type="entry name" value="Glyco_hydro_b"/>
</dbReference>
<evidence type="ECO:0000256" key="1">
    <source>
        <dbReference type="SAM" id="SignalP"/>
    </source>
</evidence>
<protein>
    <submittedName>
        <fullName evidence="3">DUF1939 domain-containing protein</fullName>
    </submittedName>
</protein>
<dbReference type="Gene3D" id="2.60.120.380">
    <property type="match status" value="1"/>
</dbReference>
<feature type="signal peptide" evidence="1">
    <location>
        <begin position="1"/>
        <end position="26"/>
    </location>
</feature>
<feature type="chain" id="PRO_5017808832" evidence="1">
    <location>
        <begin position="27"/>
        <end position="802"/>
    </location>
</feature>
<proteinExistence type="predicted"/>
<evidence type="ECO:0000259" key="2">
    <source>
        <dbReference type="SMART" id="SM00642"/>
    </source>
</evidence>
<dbReference type="PANTHER" id="PTHR43447">
    <property type="entry name" value="ALPHA-AMYLASE"/>
    <property type="match status" value="1"/>
</dbReference>
<organism evidence="3 4">
    <name type="scientific">Paraflavitalea soli</name>
    <dbReference type="NCBI Taxonomy" id="2315862"/>
    <lineage>
        <taxon>Bacteria</taxon>
        <taxon>Pseudomonadati</taxon>
        <taxon>Bacteroidota</taxon>
        <taxon>Chitinophagia</taxon>
        <taxon>Chitinophagales</taxon>
        <taxon>Chitinophagaceae</taxon>
        <taxon>Paraflavitalea</taxon>
    </lineage>
</organism>
<sequence>MKNLVRKTCFSVLVCFLFIFPTLTHAQNPWNGKVIFQGFWWDYWNSNYPEGWSNYLADLAPRLRDIGIDGVWIPPSVKNAGTNSNGYSPFDQYDLGDKYQKGNLKTRLGNKNELLRMIAVLHANGMDAIQDVVFNHMDNAGSSTGAGGQDPSATGNSDGNLYKNFRYASYATPVTTELSADYLARSGRWPKNWPNFHANSNHNCNSGDICAAFFGPDICYYSGAYGQSSNATYNPVQTTDYMRTQTRNWFVWMKKQTGVDGFRFDAVKHFEPWAMQDFLWNVKYNAGWAGGGANMFSVGEYVGSASDLDTWINDVKTSNGGTEDMTGTFDFSLRQAVKNMVSGGGGYNLANIPGAQQTNRFRTVPFVNNHDTFRPIKDSTGNYTGWDAGNELGGGHIDPFDARLAAAYAITFAVDGSPQVFFEDLFNVGSLGKRYSHLPTSTTNLPVRDDIANIIWCHQKLNFKKGSYKVRWQAADLLIIERGYKSGPENSYAIIGVNDNWNTWQNATIQTDFGANVQLHDYSGANTSDIWTDGSGKATIYVPPCDGSNTRRGYCIWGPAGVTGGFNPSQRSTTQEWEMANDLGDSHASSLQQGGALPASSTALRTVGKIFDETGKTITVNLFPTNTAQNLTVNVYNSSNTIVQTTSGTGNLTLTYTPGSTGLYTVKVKNTSGTNPAQNVFVKVTYTAPKVANTASYPARVAQTTMPEKPRAVTEKPAITIKNYPDPFSASTTVSFYLPSASLTNVQVYNLQGQLVKQVFNKQLAGGQHQVTIQTPDLAPGIYMLKLTTGSESKLHRMLLSR</sequence>
<accession>A0A3B7N146</accession>
<dbReference type="InterPro" id="IPR006047">
    <property type="entry name" value="GH13_cat_dom"/>
</dbReference>
<name>A0A3B7N146_9BACT</name>
<gene>
    <name evidence="3" type="ORF">D3H65_20005</name>
</gene>
<evidence type="ECO:0000313" key="3">
    <source>
        <dbReference type="EMBL" id="AXY76131.1"/>
    </source>
</evidence>
<dbReference type="SUPFAM" id="SSF51445">
    <property type="entry name" value="(Trans)glycosidases"/>
    <property type="match status" value="1"/>
</dbReference>
<dbReference type="OrthoDB" id="9806009at2"/>
<dbReference type="AlphaFoldDB" id="A0A3B7N146"/>
<keyword evidence="4" id="KW-1185">Reference proteome</keyword>
<dbReference type="Gene3D" id="2.60.40.4070">
    <property type="match status" value="1"/>
</dbReference>
<dbReference type="GO" id="GO:0005975">
    <property type="term" value="P:carbohydrate metabolic process"/>
    <property type="evidence" value="ECO:0007669"/>
    <property type="project" value="InterPro"/>
</dbReference>
<dbReference type="Gene3D" id="2.60.40.1180">
    <property type="entry name" value="Golgi alpha-mannosidase II"/>
    <property type="match status" value="1"/>
</dbReference>
<dbReference type="Pfam" id="PF00128">
    <property type="entry name" value="Alpha-amylase"/>
    <property type="match status" value="1"/>
</dbReference>
<dbReference type="EMBL" id="CP032157">
    <property type="protein sequence ID" value="AXY76131.1"/>
    <property type="molecule type" value="Genomic_DNA"/>
</dbReference>
<dbReference type="SMART" id="SM00642">
    <property type="entry name" value="Aamy"/>
    <property type="match status" value="1"/>
</dbReference>
<dbReference type="Proteomes" id="UP000263900">
    <property type="component" value="Chromosome"/>
</dbReference>
<dbReference type="Pfam" id="PF09154">
    <property type="entry name" value="Alpha-amy_C_pro"/>
    <property type="match status" value="1"/>
</dbReference>